<evidence type="ECO:0000256" key="3">
    <source>
        <dbReference type="ARBA" id="ARBA00022840"/>
    </source>
</evidence>
<evidence type="ECO:0000256" key="5">
    <source>
        <dbReference type="ARBA" id="ARBA00023175"/>
    </source>
</evidence>
<keyword evidence="2 9" id="KW-0547">Nucleotide-binding</keyword>
<evidence type="ECO:0000313" key="13">
    <source>
        <dbReference type="EMBL" id="KAJ3606358.1"/>
    </source>
</evidence>
<comment type="similarity">
    <text evidence="9">Belongs to the TRAFAC class myosin-kinesin ATPase superfamily. Kinesin family.</text>
</comment>
<evidence type="ECO:0000256" key="10">
    <source>
        <dbReference type="SAM" id="Coils"/>
    </source>
</evidence>
<keyword evidence="5 9" id="KW-0505">Motor protein</keyword>
<dbReference type="Gene3D" id="1.10.287.1490">
    <property type="match status" value="1"/>
</dbReference>
<evidence type="ECO:0000256" key="8">
    <source>
        <dbReference type="ARBA" id="ARBA00081766"/>
    </source>
</evidence>
<feature type="coiled-coil region" evidence="10">
    <location>
        <begin position="2136"/>
        <end position="2254"/>
    </location>
</feature>
<dbReference type="InterPro" id="IPR027640">
    <property type="entry name" value="Kinesin-like_fam"/>
</dbReference>
<dbReference type="SUPFAM" id="SSF52540">
    <property type="entry name" value="P-loop containing nucleoside triphosphate hydrolases"/>
    <property type="match status" value="1"/>
</dbReference>
<evidence type="ECO:0000313" key="14">
    <source>
        <dbReference type="Proteomes" id="UP001148018"/>
    </source>
</evidence>
<feature type="coiled-coil region" evidence="10">
    <location>
        <begin position="1343"/>
        <end position="1431"/>
    </location>
</feature>
<dbReference type="InterPro" id="IPR036961">
    <property type="entry name" value="Kinesin_motor_dom_sf"/>
</dbReference>
<dbReference type="SMART" id="SM00129">
    <property type="entry name" value="KISc"/>
    <property type="match status" value="1"/>
</dbReference>
<feature type="binding site" evidence="9">
    <location>
        <begin position="96"/>
        <end position="103"/>
    </location>
    <ligand>
        <name>ATP</name>
        <dbReference type="ChEBI" id="CHEBI:30616"/>
    </ligand>
</feature>
<feature type="coiled-coil region" evidence="10">
    <location>
        <begin position="358"/>
        <end position="413"/>
    </location>
</feature>
<dbReference type="InterPro" id="IPR019821">
    <property type="entry name" value="Kinesin_motor_CS"/>
</dbReference>
<evidence type="ECO:0000259" key="12">
    <source>
        <dbReference type="PROSITE" id="PS50067"/>
    </source>
</evidence>
<feature type="domain" description="Kinesin motor" evidence="12">
    <location>
        <begin position="9"/>
        <end position="342"/>
    </location>
</feature>
<keyword evidence="4 10" id="KW-0175">Coiled coil</keyword>
<dbReference type="Proteomes" id="UP001148018">
    <property type="component" value="Unassembled WGS sequence"/>
</dbReference>
<feature type="coiled-coil region" evidence="10">
    <location>
        <begin position="2080"/>
        <end position="2107"/>
    </location>
</feature>
<dbReference type="GO" id="GO:0005874">
    <property type="term" value="C:microtubule"/>
    <property type="evidence" value="ECO:0007669"/>
    <property type="project" value="TreeGrafter"/>
</dbReference>
<protein>
    <recommendedName>
        <fullName evidence="7">Centromere-associated protein E</fullName>
    </recommendedName>
    <alternativeName>
        <fullName evidence="8">Centromere protein E</fullName>
    </alternativeName>
</protein>
<dbReference type="GO" id="GO:0007018">
    <property type="term" value="P:microtubule-based movement"/>
    <property type="evidence" value="ECO:0007669"/>
    <property type="project" value="InterPro"/>
</dbReference>
<gene>
    <name evidence="13" type="ORF">NHX12_025879</name>
</gene>
<dbReference type="GO" id="GO:0008017">
    <property type="term" value="F:microtubule binding"/>
    <property type="evidence" value="ECO:0007669"/>
    <property type="project" value="InterPro"/>
</dbReference>
<evidence type="ECO:0000256" key="4">
    <source>
        <dbReference type="ARBA" id="ARBA00023054"/>
    </source>
</evidence>
<name>A0A9Q0IQ82_9TELE</name>
<evidence type="ECO:0000256" key="11">
    <source>
        <dbReference type="SAM" id="MobiDB-lite"/>
    </source>
</evidence>
<evidence type="ECO:0000256" key="2">
    <source>
        <dbReference type="ARBA" id="ARBA00022741"/>
    </source>
</evidence>
<feature type="region of interest" description="Disordered" evidence="11">
    <location>
        <begin position="903"/>
        <end position="983"/>
    </location>
</feature>
<dbReference type="GO" id="GO:0140694">
    <property type="term" value="P:membraneless organelle assembly"/>
    <property type="evidence" value="ECO:0007669"/>
    <property type="project" value="UniProtKB-ARBA"/>
</dbReference>
<feature type="coiled-coil region" evidence="10">
    <location>
        <begin position="1456"/>
        <end position="1606"/>
    </location>
</feature>
<dbReference type="OrthoDB" id="21525at2759"/>
<feature type="region of interest" description="Disordered" evidence="11">
    <location>
        <begin position="2688"/>
        <end position="2765"/>
    </location>
</feature>
<accession>A0A9Q0IQ82</accession>
<feature type="region of interest" description="Disordered" evidence="11">
    <location>
        <begin position="2782"/>
        <end position="2802"/>
    </location>
</feature>
<feature type="coiled-coil region" evidence="10">
    <location>
        <begin position="2480"/>
        <end position="2507"/>
    </location>
</feature>
<feature type="compositionally biased region" description="Basic and acidic residues" evidence="11">
    <location>
        <begin position="1621"/>
        <end position="1632"/>
    </location>
</feature>
<organism evidence="13 14">
    <name type="scientific">Muraenolepis orangiensis</name>
    <name type="common">Patagonian moray cod</name>
    <dbReference type="NCBI Taxonomy" id="630683"/>
    <lineage>
        <taxon>Eukaryota</taxon>
        <taxon>Metazoa</taxon>
        <taxon>Chordata</taxon>
        <taxon>Craniata</taxon>
        <taxon>Vertebrata</taxon>
        <taxon>Euteleostomi</taxon>
        <taxon>Actinopterygii</taxon>
        <taxon>Neopterygii</taxon>
        <taxon>Teleostei</taxon>
        <taxon>Neoteleostei</taxon>
        <taxon>Acanthomorphata</taxon>
        <taxon>Zeiogadaria</taxon>
        <taxon>Gadariae</taxon>
        <taxon>Gadiformes</taxon>
        <taxon>Muraenolepidoidei</taxon>
        <taxon>Muraenolepididae</taxon>
        <taxon>Muraenolepis</taxon>
    </lineage>
</organism>
<feature type="region of interest" description="Disordered" evidence="11">
    <location>
        <begin position="784"/>
        <end position="804"/>
    </location>
</feature>
<feature type="region of interest" description="Disordered" evidence="11">
    <location>
        <begin position="1304"/>
        <end position="1343"/>
    </location>
</feature>
<evidence type="ECO:0000256" key="1">
    <source>
        <dbReference type="ARBA" id="ARBA00004245"/>
    </source>
</evidence>
<dbReference type="GO" id="GO:0005524">
    <property type="term" value="F:ATP binding"/>
    <property type="evidence" value="ECO:0007669"/>
    <property type="project" value="UniProtKB-UniRule"/>
</dbReference>
<keyword evidence="6" id="KW-0963">Cytoplasm</keyword>
<feature type="region of interest" description="Disordered" evidence="11">
    <location>
        <begin position="706"/>
        <end position="729"/>
    </location>
</feature>
<feature type="compositionally biased region" description="Low complexity" evidence="11">
    <location>
        <begin position="1645"/>
        <end position="1655"/>
    </location>
</feature>
<dbReference type="GO" id="GO:0000779">
    <property type="term" value="C:condensed chromosome, centromeric region"/>
    <property type="evidence" value="ECO:0007669"/>
    <property type="project" value="UniProtKB-ARBA"/>
</dbReference>
<dbReference type="PROSITE" id="PS50067">
    <property type="entry name" value="KINESIN_MOTOR_2"/>
    <property type="match status" value="1"/>
</dbReference>
<dbReference type="Gene3D" id="3.40.850.10">
    <property type="entry name" value="Kinesin motor domain"/>
    <property type="match status" value="1"/>
</dbReference>
<keyword evidence="6" id="KW-0206">Cytoskeleton</keyword>
<feature type="coiled-coil region" evidence="10">
    <location>
        <begin position="1688"/>
        <end position="2030"/>
    </location>
</feature>
<dbReference type="GO" id="GO:0003777">
    <property type="term" value="F:microtubule motor activity"/>
    <property type="evidence" value="ECO:0007669"/>
    <property type="project" value="InterPro"/>
</dbReference>
<dbReference type="GO" id="GO:0000278">
    <property type="term" value="P:mitotic cell cycle"/>
    <property type="evidence" value="ECO:0007669"/>
    <property type="project" value="UniProtKB-ARBA"/>
</dbReference>
<dbReference type="PANTHER" id="PTHR47968:SF75">
    <property type="entry name" value="CENTROMERE-ASSOCIATED PROTEIN E"/>
    <property type="match status" value="1"/>
</dbReference>
<dbReference type="GO" id="GO:0008608">
    <property type="term" value="P:attachment of spindle microtubules to kinetochore"/>
    <property type="evidence" value="ECO:0007669"/>
    <property type="project" value="UniProtKB-ARBA"/>
</dbReference>
<proteinExistence type="inferred from homology"/>
<comment type="caution">
    <text evidence="13">The sequence shown here is derived from an EMBL/GenBank/DDBJ whole genome shotgun (WGS) entry which is preliminary data.</text>
</comment>
<feature type="region of interest" description="Disordered" evidence="11">
    <location>
        <begin position="1606"/>
        <end position="1655"/>
    </location>
</feature>
<dbReference type="InterPro" id="IPR001752">
    <property type="entry name" value="Kinesin_motor_dom"/>
</dbReference>
<comment type="subcellular location">
    <subcellularLocation>
        <location evidence="1">Cytoplasm</location>
        <location evidence="1">Cytoskeleton</location>
    </subcellularLocation>
</comment>
<dbReference type="EMBL" id="JANIIK010000042">
    <property type="protein sequence ID" value="KAJ3606358.1"/>
    <property type="molecule type" value="Genomic_DNA"/>
</dbReference>
<reference evidence="13" key="1">
    <citation type="submission" date="2022-07" db="EMBL/GenBank/DDBJ databases">
        <title>Chromosome-level genome of Muraenolepis orangiensis.</title>
        <authorList>
            <person name="Kim J."/>
        </authorList>
    </citation>
    <scope>NUCLEOTIDE SEQUENCE</scope>
    <source>
        <strain evidence="13">KU_S4_2022</strain>
        <tissue evidence="13">Muscle</tissue>
    </source>
</reference>
<dbReference type="GO" id="GO:0007051">
    <property type="term" value="P:spindle organization"/>
    <property type="evidence" value="ECO:0007669"/>
    <property type="project" value="UniProtKB-ARBA"/>
</dbReference>
<feature type="coiled-coil region" evidence="10">
    <location>
        <begin position="1105"/>
        <end position="1136"/>
    </location>
</feature>
<dbReference type="FunFam" id="3.40.850.10:FF:000026">
    <property type="entry name" value="Centromere-associated protein E"/>
    <property type="match status" value="1"/>
</dbReference>
<keyword evidence="14" id="KW-1185">Reference proteome</keyword>
<keyword evidence="3 9" id="KW-0067">ATP-binding</keyword>
<evidence type="ECO:0000256" key="6">
    <source>
        <dbReference type="ARBA" id="ARBA00023212"/>
    </source>
</evidence>
<dbReference type="PANTHER" id="PTHR47968">
    <property type="entry name" value="CENTROMERE PROTEIN E"/>
    <property type="match status" value="1"/>
</dbReference>
<dbReference type="Pfam" id="PF00225">
    <property type="entry name" value="Kinesin"/>
    <property type="match status" value="1"/>
</dbReference>
<feature type="region of interest" description="Disordered" evidence="11">
    <location>
        <begin position="1032"/>
        <end position="1056"/>
    </location>
</feature>
<dbReference type="InterPro" id="IPR027417">
    <property type="entry name" value="P-loop_NTPase"/>
</dbReference>
<evidence type="ECO:0000256" key="7">
    <source>
        <dbReference type="ARBA" id="ARBA00070169"/>
    </source>
</evidence>
<feature type="compositionally biased region" description="Basic and acidic residues" evidence="11">
    <location>
        <begin position="1194"/>
        <end position="1217"/>
    </location>
</feature>
<feature type="region of interest" description="Disordered" evidence="11">
    <location>
        <begin position="1194"/>
        <end position="1221"/>
    </location>
</feature>
<dbReference type="PRINTS" id="PR00380">
    <property type="entry name" value="KINESINHEAVY"/>
</dbReference>
<sequence length="2816" mass="321023">MSGPAEESAVKVCVRVRPLIQRETKGALESSEPQKLYWKADTKSLHQLDDGVPTKSFSYDRVFSSSESTKQLYLDIAKPLVVSTVEGYNGTIFAYGQTSSGKTFTMMGCDFAPGVIPLSMEEVFQTIKNFPKKEFLLRVSYMEIYNETVTDLLVDSWKRKPLEVRETLNKNIYVADLTEELVTSPSQALAWVSKGEKNRHYGKTKMNERSSRSHTIFRMILESREVSDPATGENSDGAIIVSHLNLVDLAGSERASQTGAEGARFKEGCNINRSLFMLSQVIKKLSDESQRGFTNYRDSKLTRILQNSLGGNAKTVIICTITPATLEETLSTLQFASTAKKMKNDPHVTEVSDDGALLKRYRNEIVDLKRRLHEVSSVTQTTVTEKESLSQLLQEKDQLQKEQEDRIKNLTKLLVTGATFIPAKKMPKRRVTWGGKLLRFAGATEGDLGKSDLSFAEQVSRKRKADLSSMELLEEEEELDSRWEIPDESSYEMDLNQTGSVTGHSYEDSPQYVSQKEAKLELKLEEEKCLREEVLSRVSSLELQLEEERRKSEEVLSRASSLELQLKEAMNQEEVLSTASLELQLEEERRKSEEVLSRASSLELQLEEERCQREKVMSRASSLELQLKEAMNQEEVLSTASLELQLEEEKQQEMEMLAREKREAWDEVVCAEQRAEEQAAQYSAQAQKKQEAQEKVEMLEIRLADLEEQSHTTASPHDEETTSSERDSLQKEVVRLLAQRELNNEMMSLKSTAASWEVKCRDLESQLARKTSWEEELESMAELSSSHNRMSVEAGGLRSQLEKEKTRFRSMQTDLQKELHMAFEENTKLTALLDGKVPKNLLDNVQLEGTIAALNKELAICRETEAALRAELKTAPEQLTVQLSCSEQQHSSLEGQLSRLQQEKEGLQQEKEGLQQEKEGLQQEKEGLQQEKEGLQQEKEGLQQEKEGLQQDKEELQQEKEDLQQEKEELQQDKESLQQDKDGLQVEKETLQVGKETLQVGKETLQVEKDTLQVEKDTLQVEMVTLQQEKETLQQEKEGLQEEISHSKLSRSTEEEISRELQEQLKLVSAELDSVRSERDQGIDGQSSISGPEEVERLVSEVSVLREENGQLQGLLEALGEEKNQLKMDLQENVEMTIENQDELRTALEKIRLQKEHIKRLNALPTANQNTPALDSAHIEQLENHVKALNEELEAGRSERGRHSSVGRPEEVERLVSEESTLSQEREQLEGQMEDLQVTLRSTTEEKDRLEGELKLSLEKAEEMQGLLSSLQEQLTQAIADLETKSQEYQADLNQQVKALNEELEAGRSERGRHSSVGRPEEVERLVSEESTLSQEREQLQGATESQGILEALQQELQDDKQKNLHLDNVDRERSSVLDQQIQRLEEDLESVRNERNLLKTDLQENVEMMIENQEELRAALEKNRSLMTELVVLRTQEVEQSCSRTEPVPDNSAQLGDLQHQIQKLSAELEAVRSERDGQSSVSASEEVERLLSKVSALSQEREQLQGLLEALREEKNQLREEMEDKMQMILQQQQPSLSCEMRTLDQDMMEDLQVTLRSATAEKDRLEGELKLSLEKATESQGILEALQQELQDDKQKNLHLENVDRERSSLLDQQMKAPNEDLRSDKDRQTSVGGPEEMQVDLQHSSSSQQQEQEAQTLLTLFTTSHCASHFTSCFNVLLPPVFQIQRLEEDLESVINERNLLKTDLQENVEMMIENQEELRAALEKNRSLKAELVVLRTQEVEQSCSRTEPVPDNSAHLGELQHQIQKLSAELEVVRSERDGQSSVSASEVVERLLSKVSALSQEREQLQGLLEALREEKNQLREEMEHKNHMMSSTQDQLNLDERAESQTEDLFQQQQLAQIRKEMCGLQEELARKEEEKTVLQEELSRMQEEGRTFQEVVAHIRKDKTGFQEEVARIEKEIITLQEELACMKEEKAGLQEEVTRRVEESRTFQEELACMAKDKTGLQQQVARIQKESRTFQEEVAHIRKNTGLQEEESRTFQEEVARMEKEKAVLQEEVTRRVEESRTFQEEVAHIRKENTGLQREVARRVEQSQTFQEEVAHIRKENTGLQEVVAHIRKENTGLQEEAAHIRKENTGLQQEVARRVEQSQTFQEEVAHIRKENTGLQEVVAHIRKENTGLQEEAAHIRKENTGLQQEVARRVEQSQTFQEEVAHIRKENTGLQEEVAHIRKENTGLQEEVAHIRKENTGLQEEVARRAERSRTFQEELAHLEEEKRSLQKEVQLQQEKDSAKGFQLFISRCSSHSVAPLDQTLLEISVLRDQQSSSLPEALLHLYNQLIRHCIQANQGLRDTTRLLKCSASDYCRRAEELAGADLAALEHLPLSAAVAPNDDLHVLRKRRLAGLLDRRERHLERMSSALDVLEERLGAVPGSLAARLGETGGFLEGLRAVCSHTPLDLHALEDLLTAELDVDLQAIREAMAKEATVGLKAERSKTSLLQALDNTPLETQKLQHNQQLLLQLQDTQNQLTVLGRELEEIQLRSTERLSNHKRTTQLLQTELQDACAQISDKDTAIQTLGGKLRLSEEAKTPPSVQEVEELQNKVVKLTSAARKHQEEVKRLTSLLNFKEDSLRKLHETLRQSQKEQQESFLQGDDLYCRLTNPRGPSVQTSGHLEMSKMEEECKLLQLKVTELQSLLSSQKADICGHQAEVTKWKTRAFSLREKNNMVDRPPSPTAACRKRPILPLTADPSSPKRFHGTPRKVPQSPRKVPQSPRKVPQSPRKVPPSPRKVLESPVNVPESQTTTLFEIPKFFGGDAGSSSGIEHLSKSRPRQFFDNSNLGIDQGGFTGSV</sequence>
<dbReference type="GO" id="GO:0030071">
    <property type="term" value="P:regulation of mitotic metaphase/anaphase transition"/>
    <property type="evidence" value="ECO:0007669"/>
    <property type="project" value="UniProtKB-ARBA"/>
</dbReference>
<feature type="compositionally biased region" description="Basic and acidic residues" evidence="11">
    <location>
        <begin position="1305"/>
        <end position="1328"/>
    </location>
</feature>
<feature type="coiled-coil region" evidence="10">
    <location>
        <begin position="2562"/>
        <end position="2610"/>
    </location>
</feature>
<dbReference type="GO" id="GO:0000280">
    <property type="term" value="P:nuclear division"/>
    <property type="evidence" value="ECO:0007669"/>
    <property type="project" value="UniProtKB-ARBA"/>
</dbReference>
<dbReference type="CDD" id="cd01374">
    <property type="entry name" value="KISc_CENP_E"/>
    <property type="match status" value="1"/>
</dbReference>
<dbReference type="GO" id="GO:0043515">
    <property type="term" value="F:kinetochore binding"/>
    <property type="evidence" value="ECO:0007669"/>
    <property type="project" value="UniProtKB-ARBA"/>
</dbReference>
<dbReference type="PROSITE" id="PS00411">
    <property type="entry name" value="KINESIN_MOTOR_1"/>
    <property type="match status" value="1"/>
</dbReference>
<evidence type="ECO:0000256" key="9">
    <source>
        <dbReference type="PROSITE-ProRule" id="PRU00283"/>
    </source>
</evidence>